<proteinExistence type="predicted"/>
<dbReference type="AlphaFoldDB" id="A0A2T3B192"/>
<evidence type="ECO:0000313" key="1">
    <source>
        <dbReference type="EMBL" id="PSS18330.1"/>
    </source>
</evidence>
<dbReference type="InParanoid" id="A0A2T3B192"/>
<accession>A0A2T3B192</accession>
<name>A0A2T3B192_AMORE</name>
<dbReference type="OrthoDB" id="3516495at2759"/>
<dbReference type="Proteomes" id="UP000241818">
    <property type="component" value="Unassembled WGS sequence"/>
</dbReference>
<dbReference type="EMBL" id="KZ679011">
    <property type="protein sequence ID" value="PSS18330.1"/>
    <property type="molecule type" value="Genomic_DNA"/>
</dbReference>
<evidence type="ECO:0000313" key="2">
    <source>
        <dbReference type="Proteomes" id="UP000241818"/>
    </source>
</evidence>
<dbReference type="RefSeq" id="XP_024720682.1">
    <property type="nucleotide sequence ID" value="XM_024864965.1"/>
</dbReference>
<dbReference type="GeneID" id="36573046"/>
<gene>
    <name evidence="1" type="ORF">M430DRAFT_237893</name>
</gene>
<protein>
    <submittedName>
        <fullName evidence="1">Uncharacterized protein</fullName>
    </submittedName>
</protein>
<reference evidence="1 2" key="1">
    <citation type="journal article" date="2018" name="New Phytol.">
        <title>Comparative genomics and transcriptomics depict ericoid mycorrhizal fungi as versatile saprotrophs and plant mutualists.</title>
        <authorList>
            <person name="Martino E."/>
            <person name="Morin E."/>
            <person name="Grelet G.A."/>
            <person name="Kuo A."/>
            <person name="Kohler A."/>
            <person name="Daghino S."/>
            <person name="Barry K.W."/>
            <person name="Cichocki N."/>
            <person name="Clum A."/>
            <person name="Dockter R.B."/>
            <person name="Hainaut M."/>
            <person name="Kuo R.C."/>
            <person name="LaButti K."/>
            <person name="Lindahl B.D."/>
            <person name="Lindquist E.A."/>
            <person name="Lipzen A."/>
            <person name="Khouja H.R."/>
            <person name="Magnuson J."/>
            <person name="Murat C."/>
            <person name="Ohm R.A."/>
            <person name="Singer S.W."/>
            <person name="Spatafora J.W."/>
            <person name="Wang M."/>
            <person name="Veneault-Fourrey C."/>
            <person name="Henrissat B."/>
            <person name="Grigoriev I.V."/>
            <person name="Martin F.M."/>
            <person name="Perotto S."/>
        </authorList>
    </citation>
    <scope>NUCLEOTIDE SEQUENCE [LARGE SCALE GENOMIC DNA]</scope>
    <source>
        <strain evidence="1 2">ATCC 22711</strain>
    </source>
</reference>
<keyword evidence="2" id="KW-1185">Reference proteome</keyword>
<sequence length="293" mass="33850">MSTTPRDVERCSTFHSNGIALANEIILHIPSYVSIGTQLLPLGGGVGTRRAHHPIASVSRHLRAIYLSQPYLAPADNTQPPVPCTIGGALQFDDLCTLVSFFEGGPGQDTNFLREIRGLNVSYKDSFAVSWWQETTNYAFEAFELLYKRWHLMSVSWLRIHLRCTKAILSVDDPGIWSLLKIRGLPRLEVVGPRRCISPLVRKYLKARTRSQRLFPWRPLGVENPGPKEWTALVKDRSGIPRWQAQFEWLEARYKYLHDRETIAARCKEQRTTYRKQLNRWPMLSKRRRRRGV</sequence>
<organism evidence="1 2">
    <name type="scientific">Amorphotheca resinae ATCC 22711</name>
    <dbReference type="NCBI Taxonomy" id="857342"/>
    <lineage>
        <taxon>Eukaryota</taxon>
        <taxon>Fungi</taxon>
        <taxon>Dikarya</taxon>
        <taxon>Ascomycota</taxon>
        <taxon>Pezizomycotina</taxon>
        <taxon>Leotiomycetes</taxon>
        <taxon>Helotiales</taxon>
        <taxon>Amorphothecaceae</taxon>
        <taxon>Amorphotheca</taxon>
    </lineage>
</organism>